<dbReference type="Gene3D" id="1.20.120.680">
    <property type="entry name" value="Formiminotetrahydrofolate cyclodeaminase monomer, up-and-down helical bundle"/>
    <property type="match status" value="1"/>
</dbReference>
<reference evidence="3" key="1">
    <citation type="journal article" date="2019" name="Int. J. Syst. Evol. Microbiol.">
        <title>The Global Catalogue of Microorganisms (GCM) 10K type strain sequencing project: providing services to taxonomists for standard genome sequencing and annotation.</title>
        <authorList>
            <consortium name="The Broad Institute Genomics Platform"/>
            <consortium name="The Broad Institute Genome Sequencing Center for Infectious Disease"/>
            <person name="Wu L."/>
            <person name="Ma J."/>
        </authorList>
    </citation>
    <scope>NUCLEOTIDE SEQUENCE [LARGE SCALE GENOMIC DNA]</scope>
    <source>
        <strain evidence="3">CGMCC 4.7289</strain>
    </source>
</reference>
<gene>
    <name evidence="2" type="ORF">ACFOZ4_28220</name>
</gene>
<dbReference type="RefSeq" id="WP_253761337.1">
    <property type="nucleotide sequence ID" value="NZ_JAMZDZ010000001.1"/>
</dbReference>
<dbReference type="Proteomes" id="UP001595816">
    <property type="component" value="Unassembled WGS sequence"/>
</dbReference>
<protein>
    <submittedName>
        <fullName evidence="2">Cyclodeaminase/cyclohydrolase family protein</fullName>
    </submittedName>
</protein>
<dbReference type="SUPFAM" id="SSF101262">
    <property type="entry name" value="Methenyltetrahydrofolate cyclohydrolase-like"/>
    <property type="match status" value="1"/>
</dbReference>
<organism evidence="2 3">
    <name type="scientific">Hamadaea flava</name>
    <dbReference type="NCBI Taxonomy" id="1742688"/>
    <lineage>
        <taxon>Bacteria</taxon>
        <taxon>Bacillati</taxon>
        <taxon>Actinomycetota</taxon>
        <taxon>Actinomycetes</taxon>
        <taxon>Micromonosporales</taxon>
        <taxon>Micromonosporaceae</taxon>
        <taxon>Hamadaea</taxon>
    </lineage>
</organism>
<dbReference type="InterPro" id="IPR036178">
    <property type="entry name" value="Formintransfe-cycloase-like_sf"/>
</dbReference>
<evidence type="ECO:0000259" key="1">
    <source>
        <dbReference type="Pfam" id="PF04961"/>
    </source>
</evidence>
<dbReference type="EMBL" id="JBHSAY010000015">
    <property type="protein sequence ID" value="MFC4134514.1"/>
    <property type="molecule type" value="Genomic_DNA"/>
</dbReference>
<sequence length="209" mass="21018">MQQTISEWLDDLASGEPTPGGGAAAALMAATGAALVGMVTELTIGNPRYADHETVMTAARERAAHLRRLATELADADEAAFGAVIEAYRLPKATEAEKAGRSAAIQQALGGAARVPLRLAAVAAEVVELAESILDGANVNVLSDVAVAADAARAALSSAAVNVEVNTTALTDRSMAAALDGELAGYLSAVGRADRITAAVRARIGGAAS</sequence>
<keyword evidence="3" id="KW-1185">Reference proteome</keyword>
<comment type="caution">
    <text evidence="2">The sequence shown here is derived from an EMBL/GenBank/DDBJ whole genome shotgun (WGS) entry which is preliminary data.</text>
</comment>
<proteinExistence type="predicted"/>
<dbReference type="Pfam" id="PF04961">
    <property type="entry name" value="FTCD_C"/>
    <property type="match status" value="1"/>
</dbReference>
<evidence type="ECO:0000313" key="2">
    <source>
        <dbReference type="EMBL" id="MFC4134514.1"/>
    </source>
</evidence>
<name>A0ABV8LW27_9ACTN</name>
<evidence type="ECO:0000313" key="3">
    <source>
        <dbReference type="Proteomes" id="UP001595816"/>
    </source>
</evidence>
<feature type="domain" description="Cyclodeaminase/cyclohydrolase" evidence="1">
    <location>
        <begin position="4"/>
        <end position="182"/>
    </location>
</feature>
<dbReference type="InterPro" id="IPR007044">
    <property type="entry name" value="Cyclodeamin/CycHdrlase"/>
</dbReference>
<accession>A0ABV8LW27</accession>